<sequence>MPGRRVRRHFSQLSVFEWGLIIGMKTAGWSTRRVARQVDRSEYAPRTCWAQWSRVGTHVRRVWSDQEDDEAIGSKDRAASARGYHSDSFHDTIICRGANCSTNHFQTPCGSESSIQAPCSYAAFNTETSTTPSTVVPCQSDVECHRLAKRGV</sequence>
<protein>
    <recommendedName>
        <fullName evidence="4">Transposase Tc1-like domain-containing protein</fullName>
    </recommendedName>
</protein>
<evidence type="ECO:0000313" key="3">
    <source>
        <dbReference type="Proteomes" id="UP000499080"/>
    </source>
</evidence>
<dbReference type="OrthoDB" id="6779329at2759"/>
<organism evidence="1 3">
    <name type="scientific">Araneus ventricosus</name>
    <name type="common">Orbweaver spider</name>
    <name type="synonym">Epeira ventricosa</name>
    <dbReference type="NCBI Taxonomy" id="182803"/>
    <lineage>
        <taxon>Eukaryota</taxon>
        <taxon>Metazoa</taxon>
        <taxon>Ecdysozoa</taxon>
        <taxon>Arthropoda</taxon>
        <taxon>Chelicerata</taxon>
        <taxon>Arachnida</taxon>
        <taxon>Araneae</taxon>
        <taxon>Araneomorphae</taxon>
        <taxon>Entelegynae</taxon>
        <taxon>Araneoidea</taxon>
        <taxon>Araneidae</taxon>
        <taxon>Araneus</taxon>
    </lineage>
</organism>
<gene>
    <name evidence="1" type="ORF">AVEN_119481_1</name>
    <name evidence="2" type="ORF">AVEN_208568_1</name>
</gene>
<dbReference type="EMBL" id="BGPR01069925">
    <property type="protein sequence ID" value="GBO43487.1"/>
    <property type="molecule type" value="Genomic_DNA"/>
</dbReference>
<comment type="caution">
    <text evidence="1">The sequence shown here is derived from an EMBL/GenBank/DDBJ whole genome shotgun (WGS) entry which is preliminary data.</text>
</comment>
<evidence type="ECO:0000313" key="2">
    <source>
        <dbReference type="EMBL" id="GBO43487.1"/>
    </source>
</evidence>
<evidence type="ECO:0008006" key="4">
    <source>
        <dbReference type="Google" id="ProtNLM"/>
    </source>
</evidence>
<dbReference type="EMBL" id="BGPR01069641">
    <property type="protein sequence ID" value="GBO43263.1"/>
    <property type="molecule type" value="Genomic_DNA"/>
</dbReference>
<name>A0A4Y2X145_ARAVE</name>
<dbReference type="Proteomes" id="UP000499080">
    <property type="component" value="Unassembled WGS sequence"/>
</dbReference>
<accession>A0A4Y2X145</accession>
<evidence type="ECO:0000313" key="1">
    <source>
        <dbReference type="EMBL" id="GBO43263.1"/>
    </source>
</evidence>
<keyword evidence="3" id="KW-1185">Reference proteome</keyword>
<proteinExistence type="predicted"/>
<reference evidence="1 3" key="1">
    <citation type="journal article" date="2019" name="Sci. Rep.">
        <title>Orb-weaving spider Araneus ventricosus genome elucidates the spidroin gene catalogue.</title>
        <authorList>
            <person name="Kono N."/>
            <person name="Nakamura H."/>
            <person name="Ohtoshi R."/>
            <person name="Moran D.A.P."/>
            <person name="Shinohara A."/>
            <person name="Yoshida Y."/>
            <person name="Fujiwara M."/>
            <person name="Mori M."/>
            <person name="Tomita M."/>
            <person name="Arakawa K."/>
        </authorList>
    </citation>
    <scope>NUCLEOTIDE SEQUENCE [LARGE SCALE GENOMIC DNA]</scope>
</reference>
<dbReference type="AlphaFoldDB" id="A0A4Y2X145"/>